<sequence>MRMAELYPIEQKIVLGSHLFTADDIVRYARQFDPQPFHVDPEAARHSLFGGLCASGWHTCAAWMKTFLAFWAAECLRLRKEGKVPPELGPSPGFRDLRWFRPVFAGDVITYSATLLDSREQGSRPGRLIDTILCEGINQNGEPVIRFESKVMEFA</sequence>
<dbReference type="Pfam" id="PF01575">
    <property type="entry name" value="MaoC_dehydratas"/>
    <property type="match status" value="1"/>
</dbReference>
<keyword evidence="3" id="KW-1185">Reference proteome</keyword>
<dbReference type="Gene3D" id="3.10.129.10">
    <property type="entry name" value="Hotdog Thioesterase"/>
    <property type="match status" value="1"/>
</dbReference>
<comment type="caution">
    <text evidence="2">The sequence shown here is derived from an EMBL/GenBank/DDBJ whole genome shotgun (WGS) entry which is preliminary data.</text>
</comment>
<gene>
    <name evidence="2" type="ORF">GGQ64_004235</name>
</gene>
<reference evidence="2 3" key="1">
    <citation type="submission" date="2020-08" db="EMBL/GenBank/DDBJ databases">
        <title>Genomic Encyclopedia of Type Strains, Phase IV (KMG-IV): sequencing the most valuable type-strain genomes for metagenomic binning, comparative biology and taxonomic classification.</title>
        <authorList>
            <person name="Goeker M."/>
        </authorList>
    </citation>
    <scope>NUCLEOTIDE SEQUENCE [LARGE SCALE GENOMIC DNA]</scope>
    <source>
        <strain evidence="2 3">DSM 100211</strain>
    </source>
</reference>
<accession>A0A7W6DAH1</accession>
<protein>
    <submittedName>
        <fullName evidence="2">Acyl dehydratase</fullName>
    </submittedName>
</protein>
<dbReference type="RefSeq" id="WP_183807256.1">
    <property type="nucleotide sequence ID" value="NZ_JACIEE010000009.1"/>
</dbReference>
<evidence type="ECO:0000313" key="2">
    <source>
        <dbReference type="EMBL" id="MBB3978999.1"/>
    </source>
</evidence>
<evidence type="ECO:0000313" key="3">
    <source>
        <dbReference type="Proteomes" id="UP000574761"/>
    </source>
</evidence>
<proteinExistence type="predicted"/>
<dbReference type="SUPFAM" id="SSF54637">
    <property type="entry name" value="Thioesterase/thiol ester dehydrase-isomerase"/>
    <property type="match status" value="1"/>
</dbReference>
<name>A0A7W6DAH1_9HYPH</name>
<dbReference type="InterPro" id="IPR029069">
    <property type="entry name" value="HotDog_dom_sf"/>
</dbReference>
<feature type="domain" description="MaoC-like" evidence="1">
    <location>
        <begin position="20"/>
        <end position="118"/>
    </location>
</feature>
<organism evidence="2 3">
    <name type="scientific">Mycoplana azooxidifex</name>
    <dbReference type="NCBI Taxonomy" id="1636188"/>
    <lineage>
        <taxon>Bacteria</taxon>
        <taxon>Pseudomonadati</taxon>
        <taxon>Pseudomonadota</taxon>
        <taxon>Alphaproteobacteria</taxon>
        <taxon>Hyphomicrobiales</taxon>
        <taxon>Rhizobiaceae</taxon>
        <taxon>Mycoplana</taxon>
    </lineage>
</organism>
<dbReference type="AlphaFoldDB" id="A0A7W6DAH1"/>
<dbReference type="CDD" id="cd03454">
    <property type="entry name" value="YdeM"/>
    <property type="match status" value="1"/>
</dbReference>
<dbReference type="Proteomes" id="UP000574761">
    <property type="component" value="Unassembled WGS sequence"/>
</dbReference>
<dbReference type="EMBL" id="JACIEE010000009">
    <property type="protein sequence ID" value="MBB3978999.1"/>
    <property type="molecule type" value="Genomic_DNA"/>
</dbReference>
<dbReference type="InterPro" id="IPR002539">
    <property type="entry name" value="MaoC-like_dom"/>
</dbReference>
<evidence type="ECO:0000259" key="1">
    <source>
        <dbReference type="Pfam" id="PF01575"/>
    </source>
</evidence>